<protein>
    <submittedName>
        <fullName evidence="1">Lipoprotein</fullName>
    </submittedName>
</protein>
<evidence type="ECO:0000313" key="2">
    <source>
        <dbReference type="Proteomes" id="UP001501742"/>
    </source>
</evidence>
<sequence>MHHLRTHPGRIVGPASLGVAATLLLTACSPSGPPVAERGASSSAPAAPHGFVAGATESAEPQLRLVVADTDGRVALHDLLTGESDELDAVPAPRHAATDGRFLVTSDGSGSTIVDGGSWTVDHGDHTHYYDASARVVGSLDTGGPLTVASAETVTTVAWPDSGTAVALDRAALGQGEVRLTATVDGAGVLLPLGPSLVAGDAERDRVEVLAGDGRSTGVGADCTDPAGGITTRVGAVVGCADGAVLVTEDPDGGDPVVEMIAAPAGLPRATDFANRTGRPTVAALAGDTGYWLLDTRERAWEHVPTERPLAQVVAVDDADEHVVALDADGRIVVWSDGQRHRVETGPLVTPAADATLQLDAQRAYLADPARSVVHEIDFADDARLARSIDVPVRPDVLAEVGR</sequence>
<dbReference type="RefSeq" id="WP_239539820.1">
    <property type="nucleotide sequence ID" value="NZ_BAAAJX010000014.1"/>
</dbReference>
<dbReference type="Proteomes" id="UP001501742">
    <property type="component" value="Unassembled WGS sequence"/>
</dbReference>
<dbReference type="EMBL" id="BAAAJX010000014">
    <property type="protein sequence ID" value="GAA1494116.1"/>
    <property type="molecule type" value="Genomic_DNA"/>
</dbReference>
<gene>
    <name evidence="1" type="ORF">GCM10009627_24620</name>
</gene>
<proteinExistence type="predicted"/>
<dbReference type="SUPFAM" id="SSF63829">
    <property type="entry name" value="Calcium-dependent phosphotriesterase"/>
    <property type="match status" value="1"/>
</dbReference>
<evidence type="ECO:0000313" key="1">
    <source>
        <dbReference type="EMBL" id="GAA1494116.1"/>
    </source>
</evidence>
<keyword evidence="1" id="KW-0449">Lipoprotein</keyword>
<name>A0ABN1ZEK6_9MICO</name>
<reference evidence="1 2" key="1">
    <citation type="journal article" date="2019" name="Int. J. Syst. Evol. Microbiol.">
        <title>The Global Catalogue of Microorganisms (GCM) 10K type strain sequencing project: providing services to taxonomists for standard genome sequencing and annotation.</title>
        <authorList>
            <consortium name="The Broad Institute Genomics Platform"/>
            <consortium name="The Broad Institute Genome Sequencing Center for Infectious Disease"/>
            <person name="Wu L."/>
            <person name="Ma J."/>
        </authorList>
    </citation>
    <scope>NUCLEOTIDE SEQUENCE [LARGE SCALE GENOMIC DNA]</scope>
    <source>
        <strain evidence="1 2">JCM 12140</strain>
    </source>
</reference>
<organism evidence="1 2">
    <name type="scientific">Curtobacterium herbarum</name>
    <dbReference type="NCBI Taxonomy" id="150122"/>
    <lineage>
        <taxon>Bacteria</taxon>
        <taxon>Bacillati</taxon>
        <taxon>Actinomycetota</taxon>
        <taxon>Actinomycetes</taxon>
        <taxon>Micrococcales</taxon>
        <taxon>Microbacteriaceae</taxon>
        <taxon>Curtobacterium</taxon>
    </lineage>
</organism>
<comment type="caution">
    <text evidence="1">The sequence shown here is derived from an EMBL/GenBank/DDBJ whole genome shotgun (WGS) entry which is preliminary data.</text>
</comment>
<dbReference type="PROSITE" id="PS51257">
    <property type="entry name" value="PROKAR_LIPOPROTEIN"/>
    <property type="match status" value="1"/>
</dbReference>
<keyword evidence="2" id="KW-1185">Reference proteome</keyword>
<accession>A0ABN1ZEK6</accession>